<dbReference type="EMBL" id="CP039354">
    <property type="protein sequence ID" value="QCE11154.1"/>
    <property type="molecule type" value="Genomic_DNA"/>
</dbReference>
<feature type="region of interest" description="Disordered" evidence="1">
    <location>
        <begin position="110"/>
        <end position="136"/>
    </location>
</feature>
<protein>
    <submittedName>
        <fullName evidence="2">Uncharacterized protein</fullName>
    </submittedName>
</protein>
<feature type="region of interest" description="Disordered" evidence="1">
    <location>
        <begin position="1"/>
        <end position="55"/>
    </location>
</feature>
<evidence type="ECO:0000256" key="1">
    <source>
        <dbReference type="SAM" id="MobiDB-lite"/>
    </source>
</evidence>
<name>A0A4D6NEJ8_VIGUN</name>
<sequence>MAAAAAPPHLFRPPRRTINTVTASPSPSIRAASIFTTAPATREPPPSPHKNCSSAATTNLHLAPLSSSRSSHGNCLHLEQAAMVATARSSTHCDQQRFRTPPPRVLLPASASATTAAAPPQESTLVSPPPTSRNTKAECRPFTASPFSSTVTSTTSLAGAAARERSATIGLRLTDDSDRHDHHEHSYGVCVVVVAAICPCLDWTHSVNHNCCAVVG</sequence>
<evidence type="ECO:0000313" key="3">
    <source>
        <dbReference type="Proteomes" id="UP000501690"/>
    </source>
</evidence>
<proteinExistence type="predicted"/>
<dbReference type="Proteomes" id="UP000501690">
    <property type="component" value="Linkage Group LG10"/>
</dbReference>
<keyword evidence="3" id="KW-1185">Reference proteome</keyword>
<organism evidence="2 3">
    <name type="scientific">Vigna unguiculata</name>
    <name type="common">Cowpea</name>
    <dbReference type="NCBI Taxonomy" id="3917"/>
    <lineage>
        <taxon>Eukaryota</taxon>
        <taxon>Viridiplantae</taxon>
        <taxon>Streptophyta</taxon>
        <taxon>Embryophyta</taxon>
        <taxon>Tracheophyta</taxon>
        <taxon>Spermatophyta</taxon>
        <taxon>Magnoliopsida</taxon>
        <taxon>eudicotyledons</taxon>
        <taxon>Gunneridae</taxon>
        <taxon>Pentapetalae</taxon>
        <taxon>rosids</taxon>
        <taxon>fabids</taxon>
        <taxon>Fabales</taxon>
        <taxon>Fabaceae</taxon>
        <taxon>Papilionoideae</taxon>
        <taxon>50 kb inversion clade</taxon>
        <taxon>NPAAA clade</taxon>
        <taxon>indigoferoid/millettioid clade</taxon>
        <taxon>Phaseoleae</taxon>
        <taxon>Vigna</taxon>
    </lineage>
</organism>
<evidence type="ECO:0000313" key="2">
    <source>
        <dbReference type="EMBL" id="QCE11154.1"/>
    </source>
</evidence>
<reference evidence="2 3" key="1">
    <citation type="submission" date="2019-04" db="EMBL/GenBank/DDBJ databases">
        <title>An improved genome assembly and genetic linkage map for asparagus bean, Vigna unguiculata ssp. sesquipedialis.</title>
        <authorList>
            <person name="Xia Q."/>
            <person name="Zhang R."/>
            <person name="Dong Y."/>
        </authorList>
    </citation>
    <scope>NUCLEOTIDE SEQUENCE [LARGE SCALE GENOMIC DNA]</scope>
    <source>
        <tissue evidence="2">Leaf</tissue>
    </source>
</reference>
<gene>
    <name evidence="2" type="ORF">DEO72_LG10g2387</name>
</gene>
<feature type="compositionally biased region" description="Low complexity" evidence="1">
    <location>
        <begin position="23"/>
        <end position="34"/>
    </location>
</feature>
<dbReference type="AlphaFoldDB" id="A0A4D6NEJ8"/>
<feature type="compositionally biased region" description="Low complexity" evidence="1">
    <location>
        <begin position="110"/>
        <end position="120"/>
    </location>
</feature>
<accession>A0A4D6NEJ8</accession>